<dbReference type="PANTHER" id="PTHR43465">
    <property type="entry name" value="DUF1680 DOMAIN PROTEIN (AFU_ORTHOLOGUE AFUA_1G08910)"/>
    <property type="match status" value="1"/>
</dbReference>
<keyword evidence="3" id="KW-0378">Hydrolase</keyword>
<gene>
    <name evidence="3" type="ORF">EZS27_016054</name>
</gene>
<dbReference type="EC" id="3.2.1.185" evidence="3"/>
<evidence type="ECO:0000259" key="2">
    <source>
        <dbReference type="Pfam" id="PF20736"/>
    </source>
</evidence>
<evidence type="ECO:0000313" key="3">
    <source>
        <dbReference type="EMBL" id="KAA6335740.1"/>
    </source>
</evidence>
<evidence type="ECO:0000259" key="1">
    <source>
        <dbReference type="Pfam" id="PF07944"/>
    </source>
</evidence>
<comment type="caution">
    <text evidence="3">The sequence shown here is derived from an EMBL/GenBank/DDBJ whole genome shotgun (WGS) entry which is preliminary data.</text>
</comment>
<dbReference type="SUPFAM" id="SSF48208">
    <property type="entry name" value="Six-hairpin glycosidases"/>
    <property type="match status" value="1"/>
</dbReference>
<accession>A0A5J4RRN7</accession>
<dbReference type="Pfam" id="PF07944">
    <property type="entry name" value="Beta-AFase-like_GH127_cat"/>
    <property type="match status" value="1"/>
</dbReference>
<dbReference type="InterPro" id="IPR049174">
    <property type="entry name" value="Beta-AFase-like"/>
</dbReference>
<dbReference type="InterPro" id="IPR012878">
    <property type="entry name" value="Beta-AFase-like_GH127_cat"/>
</dbReference>
<dbReference type="EMBL" id="SNRY01000863">
    <property type="protein sequence ID" value="KAA6335740.1"/>
    <property type="molecule type" value="Genomic_DNA"/>
</dbReference>
<dbReference type="PANTHER" id="PTHR43465:SF2">
    <property type="entry name" value="DUF1680 DOMAIN PROTEIN (AFU_ORTHOLOGUE AFUA_1G08910)"/>
    <property type="match status" value="1"/>
</dbReference>
<dbReference type="GO" id="GO:0005975">
    <property type="term" value="P:carbohydrate metabolic process"/>
    <property type="evidence" value="ECO:0007669"/>
    <property type="project" value="InterPro"/>
</dbReference>
<protein>
    <submittedName>
        <fullName evidence="3">Non-reducing end beta-L-arabinofuranosidase</fullName>
        <ecNumber evidence="3">3.2.1.185</ecNumber>
    </submittedName>
</protein>
<sequence length="625" mass="70586">MRANFIFIILFLLTLMQPASACPYCAQSCVHDLAVKDQWTTIQYGNVKVTGEIGRRIDLTIQNNLKKLDLDKDFLDPFISKTGGKNGFIGAGMLLDAVVRFAAYSGDKEVVAIKDKILHQLIGNQEADGYIGYFPKNQRLWTAWDIHEMAYIITGLVTDYHLFGRKSSLNAAVKTADYILNNWGDRPASEPDFHFIGIDKAMWSLYMLTHEERFRTFGETQKPLTWNPGIEKTRAWAHFGHIFAYLAVNEAQLNKYRMTADEQLIKAPAVAMDYLLNHDGLSIIGGAGIEEIWTDDQDGEGDHAETCATAYMVRVYDNLLRLNGKSLYGDMMERSMYNALFAAQAPDGRKLRYYTAFEGEKKYWHGDSYCCPNNFRRIISELPLMIYYMQPEGGLAVNLYTTSYANTRFADGTKVTIEQNTDYPNSGQVALQLNLSKSRSFPLALRIPSWVKNVSVKVNGMLVNDKITAGEFFTLDRKWKSGDKIELDFPMDFRLVEGRKRQSGRVAVMRGPLVYGLSREANPKVDPKKTLSYQTMEKITLNPESMVLTSDSTVRQNGTACKIGGWGTGFVSTSSKNTYELLLTEFTDPNGVIIYFRLPDVNRMLVVKDELGGEKVESLLITKIP</sequence>
<name>A0A5J4RRN7_9ZZZZ</name>
<dbReference type="GO" id="GO:0102478">
    <property type="term" value="F:beta-L-arabinofuranosidase activity"/>
    <property type="evidence" value="ECO:0007669"/>
    <property type="project" value="UniProtKB-EC"/>
</dbReference>
<dbReference type="AlphaFoldDB" id="A0A5J4RRN7"/>
<dbReference type="InterPro" id="IPR049046">
    <property type="entry name" value="Beta-AFase-like_GH127_middle"/>
</dbReference>
<feature type="domain" description="Non-reducing end beta-L-arabinofuranosidase-like GH127 catalytic" evidence="1">
    <location>
        <begin position="92"/>
        <end position="382"/>
    </location>
</feature>
<dbReference type="InterPro" id="IPR008928">
    <property type="entry name" value="6-hairpin_glycosidase_sf"/>
</dbReference>
<keyword evidence="3" id="KW-0326">Glycosidase</keyword>
<dbReference type="Pfam" id="PF20736">
    <property type="entry name" value="Glyco_hydro127M"/>
    <property type="match status" value="1"/>
</dbReference>
<reference evidence="3" key="1">
    <citation type="submission" date="2019-03" db="EMBL/GenBank/DDBJ databases">
        <title>Single cell metagenomics reveals metabolic interactions within the superorganism composed of flagellate Streblomastix strix and complex community of Bacteroidetes bacteria on its surface.</title>
        <authorList>
            <person name="Treitli S.C."/>
            <person name="Kolisko M."/>
            <person name="Husnik F."/>
            <person name="Keeling P."/>
            <person name="Hampl V."/>
        </authorList>
    </citation>
    <scope>NUCLEOTIDE SEQUENCE</scope>
    <source>
        <strain evidence="3">STM</strain>
    </source>
</reference>
<proteinExistence type="predicted"/>
<feature type="domain" description="Non-reducing end beta-L-arabinofuranosidase-like GH127 middle" evidence="2">
    <location>
        <begin position="395"/>
        <end position="491"/>
    </location>
</feature>
<organism evidence="3">
    <name type="scientific">termite gut metagenome</name>
    <dbReference type="NCBI Taxonomy" id="433724"/>
    <lineage>
        <taxon>unclassified sequences</taxon>
        <taxon>metagenomes</taxon>
        <taxon>organismal metagenomes</taxon>
    </lineage>
</organism>